<dbReference type="AlphaFoldDB" id="A0A0F9SUT6"/>
<evidence type="ECO:0000313" key="1">
    <source>
        <dbReference type="EMBL" id="KKN66382.1"/>
    </source>
</evidence>
<sequence>MTEGERIEMLRIQAALKAALAGDQVLGNFLAANGRTPHCCDPLARLRQGVGLALGWVQTTLKQDDKG</sequence>
<reference evidence="1" key="1">
    <citation type="journal article" date="2015" name="Nature">
        <title>Complex archaea that bridge the gap between prokaryotes and eukaryotes.</title>
        <authorList>
            <person name="Spang A."/>
            <person name="Saw J.H."/>
            <person name="Jorgensen S.L."/>
            <person name="Zaremba-Niedzwiedzka K."/>
            <person name="Martijn J."/>
            <person name="Lind A.E."/>
            <person name="van Eijk R."/>
            <person name="Schleper C."/>
            <person name="Guy L."/>
            <person name="Ettema T.J."/>
        </authorList>
    </citation>
    <scope>NUCLEOTIDE SEQUENCE</scope>
</reference>
<name>A0A0F9SUT6_9ZZZZ</name>
<organism evidence="1">
    <name type="scientific">marine sediment metagenome</name>
    <dbReference type="NCBI Taxonomy" id="412755"/>
    <lineage>
        <taxon>unclassified sequences</taxon>
        <taxon>metagenomes</taxon>
        <taxon>ecological metagenomes</taxon>
    </lineage>
</organism>
<protein>
    <submittedName>
        <fullName evidence="1">Uncharacterized protein</fullName>
    </submittedName>
</protein>
<comment type="caution">
    <text evidence="1">The sequence shown here is derived from an EMBL/GenBank/DDBJ whole genome shotgun (WGS) entry which is preliminary data.</text>
</comment>
<proteinExistence type="predicted"/>
<gene>
    <name evidence="1" type="ORF">LCGC14_0472030</name>
</gene>
<accession>A0A0F9SUT6</accession>
<dbReference type="EMBL" id="LAZR01000502">
    <property type="protein sequence ID" value="KKN66382.1"/>
    <property type="molecule type" value="Genomic_DNA"/>
</dbReference>